<feature type="transmembrane region" description="Helical" evidence="1">
    <location>
        <begin position="338"/>
        <end position="367"/>
    </location>
</feature>
<gene>
    <name evidence="2" type="ORF">LSALG_LOCUS22478</name>
</gene>
<dbReference type="AlphaFoldDB" id="A0AA35YZ49"/>
<organism evidence="2 3">
    <name type="scientific">Lactuca saligna</name>
    <name type="common">Willowleaf lettuce</name>
    <dbReference type="NCBI Taxonomy" id="75948"/>
    <lineage>
        <taxon>Eukaryota</taxon>
        <taxon>Viridiplantae</taxon>
        <taxon>Streptophyta</taxon>
        <taxon>Embryophyta</taxon>
        <taxon>Tracheophyta</taxon>
        <taxon>Spermatophyta</taxon>
        <taxon>Magnoliopsida</taxon>
        <taxon>eudicotyledons</taxon>
        <taxon>Gunneridae</taxon>
        <taxon>Pentapetalae</taxon>
        <taxon>asterids</taxon>
        <taxon>campanulids</taxon>
        <taxon>Asterales</taxon>
        <taxon>Asteraceae</taxon>
        <taxon>Cichorioideae</taxon>
        <taxon>Cichorieae</taxon>
        <taxon>Lactucinae</taxon>
        <taxon>Lactuca</taxon>
    </lineage>
</organism>
<reference evidence="2" key="1">
    <citation type="submission" date="2023-04" db="EMBL/GenBank/DDBJ databases">
        <authorList>
            <person name="Vijverberg K."/>
            <person name="Xiong W."/>
            <person name="Schranz E."/>
        </authorList>
    </citation>
    <scope>NUCLEOTIDE SEQUENCE</scope>
</reference>
<evidence type="ECO:0000256" key="1">
    <source>
        <dbReference type="SAM" id="Phobius"/>
    </source>
</evidence>
<name>A0AA35YZ49_LACSI</name>
<evidence type="ECO:0000313" key="2">
    <source>
        <dbReference type="EMBL" id="CAI9282855.1"/>
    </source>
</evidence>
<evidence type="ECO:0000313" key="3">
    <source>
        <dbReference type="Proteomes" id="UP001177003"/>
    </source>
</evidence>
<protein>
    <submittedName>
        <fullName evidence="2">Uncharacterized protein</fullName>
    </submittedName>
</protein>
<proteinExistence type="predicted"/>
<sequence>MSRSVMHAIHSSIRRERLNGVWYYLRSRGKSFIEGLFDSIKIWKNEFIWWNASCFPYQNYFHLPGTIDDQKSKRTSDLGQDIDKISRLNVMMKKLREVVLRQVDMSLYWLRLGVVPTLIIHGSVHCKRGRDYVALVALVDVLAVGEGSSGRVPERSRSRDPNAFHDFANILSASFPFLCIIELNMNNPPRDASVPHPYGLEVISWIDENDALHLECYGLSDKFKKIIDPVKSFVVLSGGNSHNVEEVVLESKLDGYEDVFEAISTLKATVASLELQKIDMLDKIAMLEHAVRKLKRDLSDSSLRNIDLQKMEEAFSALFYVDYLLEFGFPLIDVGQCVYWWVVLVTVMTLLAIMLVVPVLSCVALFLREMCHEYDGLVVIIFQMPITGLFRSCCNLDIGLSRH</sequence>
<keyword evidence="1" id="KW-0812">Transmembrane</keyword>
<keyword evidence="1" id="KW-0472">Membrane</keyword>
<dbReference type="Proteomes" id="UP001177003">
    <property type="component" value="Chromosome 4"/>
</dbReference>
<keyword evidence="3" id="KW-1185">Reference proteome</keyword>
<keyword evidence="1" id="KW-1133">Transmembrane helix</keyword>
<dbReference type="EMBL" id="OX465080">
    <property type="protein sequence ID" value="CAI9282855.1"/>
    <property type="molecule type" value="Genomic_DNA"/>
</dbReference>
<accession>A0AA35YZ49</accession>